<dbReference type="GO" id="GO:0008939">
    <property type="term" value="F:nicotinate-nucleotide-dimethylbenzimidazole phosphoribosyltransferase activity"/>
    <property type="evidence" value="ECO:0007669"/>
    <property type="project" value="UniProtKB-UniRule"/>
</dbReference>
<dbReference type="FunFam" id="3.40.50.10210:FF:000001">
    <property type="entry name" value="Nicotinate-nucleotide--dimethylbenzimidazole phosphoribosyltransferase"/>
    <property type="match status" value="1"/>
</dbReference>
<evidence type="ECO:0000313" key="12">
    <source>
        <dbReference type="EMBL" id="ADG05182.1"/>
    </source>
</evidence>
<comment type="similarity">
    <text evidence="3 11">Belongs to the CobT family.</text>
</comment>
<keyword evidence="6 11" id="KW-0169">Cobalamin biosynthesis</keyword>
<evidence type="ECO:0000256" key="5">
    <source>
        <dbReference type="ARBA" id="ARBA00015486"/>
    </source>
</evidence>
<dbReference type="PANTHER" id="PTHR43463">
    <property type="entry name" value="NICOTINATE-NUCLEOTIDE--DIMETHYLBENZIMIDAZOLE PHOSPHORIBOSYLTRANSFERASE"/>
    <property type="match status" value="1"/>
</dbReference>
<comment type="catalytic activity">
    <reaction evidence="10 11">
        <text>5,6-dimethylbenzimidazole + nicotinate beta-D-ribonucleotide = alpha-ribazole 5'-phosphate + nicotinate + H(+)</text>
        <dbReference type="Rhea" id="RHEA:11196"/>
        <dbReference type="ChEBI" id="CHEBI:15378"/>
        <dbReference type="ChEBI" id="CHEBI:15890"/>
        <dbReference type="ChEBI" id="CHEBI:32544"/>
        <dbReference type="ChEBI" id="CHEBI:57502"/>
        <dbReference type="ChEBI" id="CHEBI:57918"/>
        <dbReference type="EC" id="2.4.2.21"/>
    </reaction>
</comment>
<dbReference type="Pfam" id="PF02277">
    <property type="entry name" value="DBI_PRT"/>
    <property type="match status" value="1"/>
</dbReference>
<dbReference type="EMBL" id="CP002017">
    <property type="protein sequence ID" value="ADG05182.1"/>
    <property type="molecule type" value="Genomic_DNA"/>
</dbReference>
<evidence type="ECO:0000313" key="13">
    <source>
        <dbReference type="Proteomes" id="UP000002368"/>
    </source>
</evidence>
<keyword evidence="8 11" id="KW-0808">Transferase</keyword>
<dbReference type="InterPro" id="IPR003200">
    <property type="entry name" value="Nict_dMeBzImd_PRibTrfase"/>
</dbReference>
<evidence type="ECO:0000256" key="8">
    <source>
        <dbReference type="ARBA" id="ARBA00022679"/>
    </source>
</evidence>
<dbReference type="eggNOG" id="COG2038">
    <property type="taxonomic scope" value="Bacteria"/>
</dbReference>
<evidence type="ECO:0000256" key="11">
    <source>
        <dbReference type="HAMAP-Rule" id="MF_00230"/>
    </source>
</evidence>
<dbReference type="InterPro" id="IPR023195">
    <property type="entry name" value="Nict_dMeBzImd_PRibTrfase_N"/>
</dbReference>
<name>D5WT78_KYRT2</name>
<organism evidence="12 13">
    <name type="scientific">Kyrpidia tusciae (strain DSM 2912 / NBRC 15312 / T2)</name>
    <name type="common">Bacillus tusciae</name>
    <dbReference type="NCBI Taxonomy" id="562970"/>
    <lineage>
        <taxon>Bacteria</taxon>
        <taxon>Bacillati</taxon>
        <taxon>Bacillota</taxon>
        <taxon>Bacilli</taxon>
        <taxon>Bacillales</taxon>
        <taxon>Alicyclobacillaceae</taxon>
        <taxon>Kyrpidia</taxon>
    </lineage>
</organism>
<dbReference type="STRING" id="562970.Btus_0414"/>
<protein>
    <recommendedName>
        <fullName evidence="5 11">Nicotinate-nucleotide--dimethylbenzimidazole phosphoribosyltransferase</fullName>
        <shortName evidence="11">NN:DBI PRT</shortName>
        <ecNumber evidence="4 11">2.4.2.21</ecNumber>
    </recommendedName>
    <alternativeName>
        <fullName evidence="9 11">N(1)-alpha-phosphoribosyltransferase</fullName>
    </alternativeName>
</protein>
<dbReference type="PANTHER" id="PTHR43463:SF1">
    <property type="entry name" value="NICOTINATE-NUCLEOTIDE--DIMETHYLBENZIMIDAZOLE PHOSPHORIBOSYLTRANSFERASE"/>
    <property type="match status" value="1"/>
</dbReference>
<dbReference type="UniPathway" id="UPA00061">
    <property type="reaction ID" value="UER00516"/>
</dbReference>
<dbReference type="CDD" id="cd02439">
    <property type="entry name" value="DMB-PRT_CobT"/>
    <property type="match status" value="1"/>
</dbReference>
<evidence type="ECO:0000256" key="1">
    <source>
        <dbReference type="ARBA" id="ARBA00002197"/>
    </source>
</evidence>
<evidence type="ECO:0000256" key="2">
    <source>
        <dbReference type="ARBA" id="ARBA00005049"/>
    </source>
</evidence>
<comment type="function">
    <text evidence="1 11">Catalyzes the synthesis of alpha-ribazole-5'-phosphate from nicotinate mononucleotide (NAMN) and 5,6-dimethylbenzimidazole (DMB).</text>
</comment>
<accession>D5WT78</accession>
<comment type="pathway">
    <text evidence="2 11">Nucleoside biosynthesis; alpha-ribazole biosynthesis; alpha-ribazole from 5,6-dimethylbenzimidazole: step 1/2.</text>
</comment>
<dbReference type="EC" id="2.4.2.21" evidence="4 11"/>
<dbReference type="SUPFAM" id="SSF52733">
    <property type="entry name" value="Nicotinate mononucleotide:5,6-dimethylbenzimidazole phosphoribosyltransferase (CobT)"/>
    <property type="match status" value="1"/>
</dbReference>
<evidence type="ECO:0000256" key="3">
    <source>
        <dbReference type="ARBA" id="ARBA00007110"/>
    </source>
</evidence>
<dbReference type="AlphaFoldDB" id="D5WT78"/>
<dbReference type="InterPro" id="IPR036087">
    <property type="entry name" value="Nict_dMeBzImd_PRibTrfase_sf"/>
</dbReference>
<dbReference type="GO" id="GO:0009236">
    <property type="term" value="P:cobalamin biosynthetic process"/>
    <property type="evidence" value="ECO:0007669"/>
    <property type="project" value="UniProtKB-UniRule"/>
</dbReference>
<dbReference type="HOGENOM" id="CLU_002982_0_0_9"/>
<dbReference type="KEGG" id="bts:Btus_0414"/>
<evidence type="ECO:0000256" key="7">
    <source>
        <dbReference type="ARBA" id="ARBA00022676"/>
    </source>
</evidence>
<dbReference type="RefSeq" id="WP_013074475.1">
    <property type="nucleotide sequence ID" value="NC_014098.1"/>
</dbReference>
<evidence type="ECO:0000256" key="4">
    <source>
        <dbReference type="ARBA" id="ARBA00011991"/>
    </source>
</evidence>
<keyword evidence="13" id="KW-1185">Reference proteome</keyword>
<dbReference type="HAMAP" id="MF_00230">
    <property type="entry name" value="CobT"/>
    <property type="match status" value="1"/>
</dbReference>
<proteinExistence type="inferred from homology"/>
<dbReference type="Proteomes" id="UP000002368">
    <property type="component" value="Chromosome"/>
</dbReference>
<sequence length="384" mass="40090">MAKGDVARGVRDCDDLTCEVIELYSWQSREIPLPSEKSAEAARRRLDRLTKPQGSLGRLESLAVDLAAATGEERPKVRPAGVLVMAGDHGVAAGGVSAYPPEVTAQMVLNFLRGGAAVNVLSRVAGAAVWVVDVGVAVEIDSREMATSLSAGESRAVFRAHKVRPGTADMTRGAAMSREEAERALDVGWRVAMEMIDSGIRLLALGEMGIGNTTAAAAVAAALTGWPEGDLVGLGTGIDPVRRQKKLQAVRGALAVNRPDPSDAVDVLAKVGGLEIAGLAGAALAGAARRVPVLMDGFIASAAVLAAVHIDPRALPYMFASHRSVEPGHGRILRWLGREPLFDLDLRLGEGTGAVLAMPMMEAAARILDEMATFEEAGVSDAEA</sequence>
<dbReference type="NCBIfam" id="NF000996">
    <property type="entry name" value="PRK00105.1"/>
    <property type="match status" value="1"/>
</dbReference>
<feature type="active site" description="Proton acceptor" evidence="11">
    <location>
        <position position="350"/>
    </location>
</feature>
<gene>
    <name evidence="11" type="primary">cobT</name>
    <name evidence="12" type="ordered locus">Btus_0414</name>
</gene>
<dbReference type="OrthoDB" id="9781491at2"/>
<evidence type="ECO:0000256" key="6">
    <source>
        <dbReference type="ARBA" id="ARBA00022573"/>
    </source>
</evidence>
<evidence type="ECO:0000256" key="9">
    <source>
        <dbReference type="ARBA" id="ARBA00030686"/>
    </source>
</evidence>
<keyword evidence="7 11" id="KW-0328">Glycosyltransferase</keyword>
<reference evidence="12 13" key="1">
    <citation type="journal article" date="2011" name="Stand. Genomic Sci.">
        <title>Complete genome sequence of the thermophilic, hydrogen-oxidizing Bacillus tusciae type strain (T2) and reclassification in the new genus, Kyrpidia gen. nov. as Kyrpidia tusciae comb. nov. and emendation of the family Alicyclobacillaceae da Costa and Rainey, 2010.</title>
        <authorList>
            <person name="Klenk H.P."/>
            <person name="Lapidus A."/>
            <person name="Chertkov O."/>
            <person name="Copeland A."/>
            <person name="Del Rio T.G."/>
            <person name="Nolan M."/>
            <person name="Lucas S."/>
            <person name="Chen F."/>
            <person name="Tice H."/>
            <person name="Cheng J.F."/>
            <person name="Han C."/>
            <person name="Bruce D."/>
            <person name="Goodwin L."/>
            <person name="Pitluck S."/>
            <person name="Pati A."/>
            <person name="Ivanova N."/>
            <person name="Mavromatis K."/>
            <person name="Daum C."/>
            <person name="Chen A."/>
            <person name="Palaniappan K."/>
            <person name="Chang Y.J."/>
            <person name="Land M."/>
            <person name="Hauser L."/>
            <person name="Jeffries C.D."/>
            <person name="Detter J.C."/>
            <person name="Rohde M."/>
            <person name="Abt B."/>
            <person name="Pukall R."/>
            <person name="Goker M."/>
            <person name="Bristow J."/>
            <person name="Markowitz V."/>
            <person name="Hugenholtz P."/>
            <person name="Eisen J.A."/>
        </authorList>
    </citation>
    <scope>NUCLEOTIDE SEQUENCE [LARGE SCALE GENOMIC DNA]</scope>
    <source>
        <strain evidence="12 13">DSM 2912</strain>
    </source>
</reference>
<dbReference type="Gene3D" id="1.10.1610.10">
    <property type="match status" value="1"/>
</dbReference>
<dbReference type="InterPro" id="IPR017846">
    <property type="entry name" value="Nict_dMeBzImd_PRibTrfase_bact"/>
</dbReference>
<dbReference type="NCBIfam" id="TIGR03160">
    <property type="entry name" value="cobT_DBIPRT"/>
    <property type="match status" value="1"/>
</dbReference>
<dbReference type="Gene3D" id="3.40.50.10210">
    <property type="match status" value="1"/>
</dbReference>
<evidence type="ECO:0000256" key="10">
    <source>
        <dbReference type="ARBA" id="ARBA00047340"/>
    </source>
</evidence>